<dbReference type="EMBL" id="QNSE01000021">
    <property type="protein sequence ID" value="RBP78260.1"/>
    <property type="molecule type" value="Genomic_DNA"/>
</dbReference>
<keyword evidence="1" id="KW-0472">Membrane</keyword>
<reference evidence="2 3" key="1">
    <citation type="submission" date="2018-06" db="EMBL/GenBank/DDBJ databases">
        <title>Genomic Encyclopedia of Type Strains, Phase III (KMG-III): the genomes of soil and plant-associated and newly described type strains.</title>
        <authorList>
            <person name="Whitman W."/>
        </authorList>
    </citation>
    <scope>NUCLEOTIDE SEQUENCE [LARGE SCALE GENOMIC DNA]</scope>
    <source>
        <strain evidence="2 3">CECT 7377</strain>
    </source>
</reference>
<evidence type="ECO:0000313" key="2">
    <source>
        <dbReference type="EMBL" id="RBP78260.1"/>
    </source>
</evidence>
<organism evidence="2 3">
    <name type="scientific">Marinomonas rhizomae</name>
    <dbReference type="NCBI Taxonomy" id="491948"/>
    <lineage>
        <taxon>Bacteria</taxon>
        <taxon>Pseudomonadati</taxon>
        <taxon>Pseudomonadota</taxon>
        <taxon>Gammaproteobacteria</taxon>
        <taxon>Oceanospirillales</taxon>
        <taxon>Oceanospirillaceae</taxon>
        <taxon>Marinomonas</taxon>
    </lineage>
</organism>
<keyword evidence="1" id="KW-0812">Transmembrane</keyword>
<dbReference type="RefSeq" id="WP_113918506.1">
    <property type="nucleotide sequence ID" value="NZ_QNSE01000021.1"/>
</dbReference>
<dbReference type="OrthoDB" id="7068642at2"/>
<evidence type="ECO:0000313" key="3">
    <source>
        <dbReference type="Proteomes" id="UP000252792"/>
    </source>
</evidence>
<evidence type="ECO:0000256" key="1">
    <source>
        <dbReference type="SAM" id="Phobius"/>
    </source>
</evidence>
<comment type="caution">
    <text evidence="2">The sequence shown here is derived from an EMBL/GenBank/DDBJ whole genome shotgun (WGS) entry which is preliminary data.</text>
</comment>
<dbReference type="AlphaFoldDB" id="A0A366IVR5"/>
<feature type="transmembrane region" description="Helical" evidence="1">
    <location>
        <begin position="105"/>
        <end position="124"/>
    </location>
</feature>
<name>A0A366IVR5_9GAMM</name>
<proteinExistence type="predicted"/>
<dbReference type="Proteomes" id="UP000252792">
    <property type="component" value="Unassembled WGS sequence"/>
</dbReference>
<accession>A0A366IVR5</accession>
<keyword evidence="1" id="KW-1133">Transmembrane helix</keyword>
<protein>
    <submittedName>
        <fullName evidence="2">Uncharacterized protein</fullName>
    </submittedName>
</protein>
<feature type="transmembrane region" description="Helical" evidence="1">
    <location>
        <begin position="12"/>
        <end position="35"/>
    </location>
</feature>
<gene>
    <name evidence="2" type="ORF">DFP80_12148</name>
</gene>
<keyword evidence="3" id="KW-1185">Reference proteome</keyword>
<sequence>MEIIQTILEWPIIIQGALGSALFWALLTGGQKLLVFASQKLSKDKEVANYFAKAFKATKIRDEQVLKTHAFRIAAYGALHYLIKAILVCVLSILMGQFVPLFQEIGLVFGCYFLFRALSYVPHFDSLPSDEKIREELELDKES</sequence>